<sequence length="66" mass="7577">MEKPLDEAENTTSFKLQLGGKVFYDRGGSTKYLWSTIGTWVELEKFRVIIKVLLKLKIESSDVNPK</sequence>
<dbReference type="Proteomes" id="UP000236291">
    <property type="component" value="Unassembled WGS sequence"/>
</dbReference>
<gene>
    <name evidence="1" type="ORF">L195_g050282</name>
</gene>
<reference evidence="1 2" key="2">
    <citation type="journal article" date="2017" name="Front. Plant Sci.">
        <title>Gene Classification and Mining of Molecular Markers Useful in Red Clover (Trifolium pratense) Breeding.</title>
        <authorList>
            <person name="Istvanek J."/>
            <person name="Dluhosova J."/>
            <person name="Dluhos P."/>
            <person name="Patkova L."/>
            <person name="Nedelnik J."/>
            <person name="Repkova J."/>
        </authorList>
    </citation>
    <scope>NUCLEOTIDE SEQUENCE [LARGE SCALE GENOMIC DNA]</scope>
    <source>
        <strain evidence="2">cv. Tatra</strain>
        <tissue evidence="1">Young leaves</tissue>
    </source>
</reference>
<dbReference type="AlphaFoldDB" id="A0A2K3JT39"/>
<accession>A0A2K3JT39</accession>
<dbReference type="EMBL" id="ASHM01076121">
    <property type="protein sequence ID" value="PNX57203.1"/>
    <property type="molecule type" value="Genomic_DNA"/>
</dbReference>
<evidence type="ECO:0000313" key="2">
    <source>
        <dbReference type="Proteomes" id="UP000236291"/>
    </source>
</evidence>
<name>A0A2K3JT39_TRIPR</name>
<reference evidence="1 2" key="1">
    <citation type="journal article" date="2014" name="Am. J. Bot.">
        <title>Genome assembly and annotation for red clover (Trifolium pratense; Fabaceae).</title>
        <authorList>
            <person name="Istvanek J."/>
            <person name="Jaros M."/>
            <person name="Krenek A."/>
            <person name="Repkova J."/>
        </authorList>
    </citation>
    <scope>NUCLEOTIDE SEQUENCE [LARGE SCALE GENOMIC DNA]</scope>
    <source>
        <strain evidence="2">cv. Tatra</strain>
        <tissue evidence="1">Young leaves</tissue>
    </source>
</reference>
<evidence type="ECO:0000313" key="1">
    <source>
        <dbReference type="EMBL" id="PNX57203.1"/>
    </source>
</evidence>
<feature type="non-terminal residue" evidence="1">
    <location>
        <position position="66"/>
    </location>
</feature>
<organism evidence="1 2">
    <name type="scientific">Trifolium pratense</name>
    <name type="common">Red clover</name>
    <dbReference type="NCBI Taxonomy" id="57577"/>
    <lineage>
        <taxon>Eukaryota</taxon>
        <taxon>Viridiplantae</taxon>
        <taxon>Streptophyta</taxon>
        <taxon>Embryophyta</taxon>
        <taxon>Tracheophyta</taxon>
        <taxon>Spermatophyta</taxon>
        <taxon>Magnoliopsida</taxon>
        <taxon>eudicotyledons</taxon>
        <taxon>Gunneridae</taxon>
        <taxon>Pentapetalae</taxon>
        <taxon>rosids</taxon>
        <taxon>fabids</taxon>
        <taxon>Fabales</taxon>
        <taxon>Fabaceae</taxon>
        <taxon>Papilionoideae</taxon>
        <taxon>50 kb inversion clade</taxon>
        <taxon>NPAAA clade</taxon>
        <taxon>Hologalegina</taxon>
        <taxon>IRL clade</taxon>
        <taxon>Trifolieae</taxon>
        <taxon>Trifolium</taxon>
    </lineage>
</organism>
<protein>
    <submittedName>
        <fullName evidence="1">Uncharacterized protein</fullName>
    </submittedName>
</protein>
<proteinExistence type="predicted"/>
<comment type="caution">
    <text evidence="1">The sequence shown here is derived from an EMBL/GenBank/DDBJ whole genome shotgun (WGS) entry which is preliminary data.</text>
</comment>